<feature type="transmembrane region" description="Helical" evidence="8">
    <location>
        <begin position="109"/>
        <end position="125"/>
    </location>
</feature>
<dbReference type="RefSeq" id="WP_208740694.1">
    <property type="nucleotide sequence ID" value="NZ_CP024915.1"/>
</dbReference>
<dbReference type="InterPro" id="IPR004358">
    <property type="entry name" value="Sig_transdc_His_kin-like_C"/>
</dbReference>
<feature type="transmembrane region" description="Helical" evidence="8">
    <location>
        <begin position="161"/>
        <end position="181"/>
    </location>
</feature>
<dbReference type="InterPro" id="IPR003594">
    <property type="entry name" value="HATPase_dom"/>
</dbReference>
<dbReference type="CDD" id="cd00075">
    <property type="entry name" value="HATPase"/>
    <property type="match status" value="1"/>
</dbReference>
<reference evidence="10 11" key="1">
    <citation type="submission" date="2017-11" db="EMBL/GenBank/DDBJ databases">
        <title>Draft genome of Arthrobacter agilis strain UMCV2, a plant growth-promoting rhizobacterium and biocontrol capacity of phytopathogenic fungi.</title>
        <authorList>
            <person name="Martinez-Camara R."/>
            <person name="Santoyo G."/>
            <person name="Moreno-Hagelsieb G."/>
            <person name="Valencia-Cantero E."/>
        </authorList>
    </citation>
    <scope>NUCLEOTIDE SEQUENCE [LARGE SCALE GENOMIC DNA]</scope>
    <source>
        <strain evidence="10 11">UMCV2</strain>
    </source>
</reference>
<dbReference type="SMART" id="SM00387">
    <property type="entry name" value="HATPase_c"/>
    <property type="match status" value="1"/>
</dbReference>
<dbReference type="Gene3D" id="3.30.565.10">
    <property type="entry name" value="Histidine kinase-like ATPase, C-terminal domain"/>
    <property type="match status" value="1"/>
</dbReference>
<accession>A0A2L0UC37</accession>
<dbReference type="PANTHER" id="PTHR43711:SF1">
    <property type="entry name" value="HISTIDINE KINASE 1"/>
    <property type="match status" value="1"/>
</dbReference>
<feature type="domain" description="Histidine kinase" evidence="9">
    <location>
        <begin position="343"/>
        <end position="557"/>
    </location>
</feature>
<feature type="transmembrane region" description="Helical" evidence="8">
    <location>
        <begin position="86"/>
        <end position="103"/>
    </location>
</feature>
<dbReference type="EC" id="2.7.13.3" evidence="3"/>
<dbReference type="Pfam" id="PF00512">
    <property type="entry name" value="HisKA"/>
    <property type="match status" value="1"/>
</dbReference>
<keyword evidence="8" id="KW-0472">Membrane</keyword>
<keyword evidence="7" id="KW-0902">Two-component regulatory system</keyword>
<proteinExistence type="predicted"/>
<dbReference type="Proteomes" id="UP000239187">
    <property type="component" value="Chromosome"/>
</dbReference>
<dbReference type="SUPFAM" id="SSF55785">
    <property type="entry name" value="PYP-like sensor domain (PAS domain)"/>
    <property type="match status" value="1"/>
</dbReference>
<dbReference type="InterPro" id="IPR003661">
    <property type="entry name" value="HisK_dim/P_dom"/>
</dbReference>
<gene>
    <name evidence="10" type="ORF">CVO76_03570</name>
</gene>
<dbReference type="PRINTS" id="PR00344">
    <property type="entry name" value="BCTRLSENSOR"/>
</dbReference>
<dbReference type="AlphaFoldDB" id="A0A2L0UC37"/>
<dbReference type="EMBL" id="CP024915">
    <property type="protein sequence ID" value="AUZ86820.1"/>
    <property type="molecule type" value="Genomic_DNA"/>
</dbReference>
<evidence type="ECO:0000256" key="5">
    <source>
        <dbReference type="ARBA" id="ARBA00022679"/>
    </source>
</evidence>
<sequence length="565" mass="60262">MADRGKAARSGDLTESGRVTVRKRHGRRIILSELALTVTFTLCVALGLLERDDLASAEAFLAGWALNVLVLVLCCVVPWFRIPNRWVILVPLADFVAVGLARAAAGESLSGVGLLAAFPVVWIAASRVRTVTAASVTVVASLAIVWLPLLLQPAPVALDSFIQPILLPIMLTGLALFVSALTKDNRRRQEALRASQAALRESVEAGRRRERLLGTVLDTVSVGLLAVDAHGNDILMNARQREAHSGAAPDGNDDPNEAELLIFGPDRVTPLPPEDRPVARAIRGEDLESEQVWVGPPRSQRALSIFSHSMYDDDGGFAGTVVSFNDVTELVLALQAKDDFLSNVSHEFRTPLTSILGYLELSLELGESLPEDVTGYIEVARRNAVRLEQLVEDLLAINAGTFEVHPVTTDIGRTLAEAASSAYVRASRAGLHLVNHAPSSLKAVVDPIRLAQAVDNLLTNAIKYNRRGGSITLDASLDDDGVRVEVADTGIGIEAAELHQVFDRFFRSPSVRTSAVPGVGLGLLITKSIVSEHGGSITVTSEPGQGTCFTMLLPQPGQGTAGSPG</sequence>
<dbReference type="PROSITE" id="PS50109">
    <property type="entry name" value="HIS_KIN"/>
    <property type="match status" value="1"/>
</dbReference>
<dbReference type="CDD" id="cd00082">
    <property type="entry name" value="HisKA"/>
    <property type="match status" value="1"/>
</dbReference>
<evidence type="ECO:0000256" key="1">
    <source>
        <dbReference type="ARBA" id="ARBA00000085"/>
    </source>
</evidence>
<dbReference type="PANTHER" id="PTHR43711">
    <property type="entry name" value="TWO-COMPONENT HISTIDINE KINASE"/>
    <property type="match status" value="1"/>
</dbReference>
<keyword evidence="8" id="KW-1133">Transmembrane helix</keyword>
<name>A0A2L0UC37_9MICC</name>
<comment type="catalytic activity">
    <reaction evidence="1">
        <text>ATP + protein L-histidine = ADP + protein N-phospho-L-histidine.</text>
        <dbReference type="EC" id="2.7.13.3"/>
    </reaction>
</comment>
<dbReference type="FunFam" id="3.30.565.10:FF:000006">
    <property type="entry name" value="Sensor histidine kinase WalK"/>
    <property type="match status" value="1"/>
</dbReference>
<evidence type="ECO:0000256" key="4">
    <source>
        <dbReference type="ARBA" id="ARBA00022553"/>
    </source>
</evidence>
<feature type="transmembrane region" description="Helical" evidence="8">
    <location>
        <begin position="29"/>
        <end position="49"/>
    </location>
</feature>
<dbReference type="SUPFAM" id="SSF47384">
    <property type="entry name" value="Homodimeric domain of signal transducing histidine kinase"/>
    <property type="match status" value="1"/>
</dbReference>
<feature type="transmembrane region" description="Helical" evidence="8">
    <location>
        <begin position="132"/>
        <end position="149"/>
    </location>
</feature>
<dbReference type="GO" id="GO:0000155">
    <property type="term" value="F:phosphorelay sensor kinase activity"/>
    <property type="evidence" value="ECO:0007669"/>
    <property type="project" value="InterPro"/>
</dbReference>
<evidence type="ECO:0000259" key="9">
    <source>
        <dbReference type="PROSITE" id="PS50109"/>
    </source>
</evidence>
<dbReference type="GO" id="GO:0005886">
    <property type="term" value="C:plasma membrane"/>
    <property type="evidence" value="ECO:0007669"/>
    <property type="project" value="UniProtKB-SubCell"/>
</dbReference>
<comment type="subcellular location">
    <subcellularLocation>
        <location evidence="2">Cell membrane</location>
    </subcellularLocation>
</comment>
<dbReference type="Gene3D" id="1.10.287.130">
    <property type="match status" value="1"/>
</dbReference>
<dbReference type="InterPro" id="IPR036890">
    <property type="entry name" value="HATPase_C_sf"/>
</dbReference>
<evidence type="ECO:0000256" key="8">
    <source>
        <dbReference type="SAM" id="Phobius"/>
    </source>
</evidence>
<protein>
    <recommendedName>
        <fullName evidence="3">histidine kinase</fullName>
        <ecNumber evidence="3">2.7.13.3</ecNumber>
    </recommendedName>
</protein>
<dbReference type="SUPFAM" id="SSF55874">
    <property type="entry name" value="ATPase domain of HSP90 chaperone/DNA topoisomerase II/histidine kinase"/>
    <property type="match status" value="1"/>
</dbReference>
<evidence type="ECO:0000256" key="2">
    <source>
        <dbReference type="ARBA" id="ARBA00004236"/>
    </source>
</evidence>
<evidence type="ECO:0000256" key="3">
    <source>
        <dbReference type="ARBA" id="ARBA00012438"/>
    </source>
</evidence>
<keyword evidence="8" id="KW-0812">Transmembrane</keyword>
<keyword evidence="6 10" id="KW-0418">Kinase</keyword>
<evidence type="ECO:0000256" key="7">
    <source>
        <dbReference type="ARBA" id="ARBA00023012"/>
    </source>
</evidence>
<dbReference type="Pfam" id="PF02518">
    <property type="entry name" value="HATPase_c"/>
    <property type="match status" value="1"/>
</dbReference>
<keyword evidence="5" id="KW-0808">Transferase</keyword>
<dbReference type="InterPro" id="IPR005467">
    <property type="entry name" value="His_kinase_dom"/>
</dbReference>
<dbReference type="Gene3D" id="3.30.450.20">
    <property type="entry name" value="PAS domain"/>
    <property type="match status" value="1"/>
</dbReference>
<dbReference type="InterPro" id="IPR050736">
    <property type="entry name" value="Sensor_HK_Regulatory"/>
</dbReference>
<dbReference type="InterPro" id="IPR036097">
    <property type="entry name" value="HisK_dim/P_sf"/>
</dbReference>
<evidence type="ECO:0000256" key="6">
    <source>
        <dbReference type="ARBA" id="ARBA00022777"/>
    </source>
</evidence>
<organism evidence="10 11">
    <name type="scientific">Arthrobacter agilis</name>
    <dbReference type="NCBI Taxonomy" id="37921"/>
    <lineage>
        <taxon>Bacteria</taxon>
        <taxon>Bacillati</taxon>
        <taxon>Actinomycetota</taxon>
        <taxon>Actinomycetes</taxon>
        <taxon>Micrococcales</taxon>
        <taxon>Micrococcaceae</taxon>
        <taxon>Arthrobacter</taxon>
    </lineage>
</organism>
<dbReference type="SMART" id="SM00388">
    <property type="entry name" value="HisKA"/>
    <property type="match status" value="1"/>
</dbReference>
<feature type="transmembrane region" description="Helical" evidence="8">
    <location>
        <begin position="61"/>
        <end position="79"/>
    </location>
</feature>
<evidence type="ECO:0000313" key="10">
    <source>
        <dbReference type="EMBL" id="AUZ86820.1"/>
    </source>
</evidence>
<evidence type="ECO:0000313" key="11">
    <source>
        <dbReference type="Proteomes" id="UP000239187"/>
    </source>
</evidence>
<dbReference type="InterPro" id="IPR035965">
    <property type="entry name" value="PAS-like_dom_sf"/>
</dbReference>
<keyword evidence="4" id="KW-0597">Phosphoprotein</keyword>